<protein>
    <submittedName>
        <fullName evidence="1">Glycosyltransferase</fullName>
    </submittedName>
</protein>
<reference evidence="1 2" key="5">
    <citation type="journal article" date="2010" name="Appl. Environ. Microbiol.">
        <title>phrR-like gene praR of Azorhizobium caulinodans ORS571 is essential for symbiosis with Sesbania rostrata and is involved in expression of reb genes.</title>
        <authorList>
            <person name="Akiba N."/>
            <person name="Aono T."/>
            <person name="Toyazaki H."/>
            <person name="Sato S."/>
            <person name="Oyaizu H."/>
        </authorList>
    </citation>
    <scope>NUCLEOTIDE SEQUENCE [LARGE SCALE GENOMIC DNA]</scope>
    <source>
        <strain evidence="2">ATCC 43989 / DSM 5975 / JCM 20966 / LMG 6465 / NBRC 14845 / NCIMB 13405 / ORS 571</strain>
    </source>
</reference>
<dbReference type="SUPFAM" id="SSF53756">
    <property type="entry name" value="UDP-Glycosyltransferase/glycogen phosphorylase"/>
    <property type="match status" value="1"/>
</dbReference>
<keyword evidence="2" id="KW-1185">Reference proteome</keyword>
<dbReference type="Gene3D" id="3.40.50.2000">
    <property type="entry name" value="Glycogen Phosphorylase B"/>
    <property type="match status" value="1"/>
</dbReference>
<proteinExistence type="predicted"/>
<reference evidence="1 2" key="3">
    <citation type="journal article" date="2008" name="BMC Genomics">
        <title>The genome of the versatile nitrogen fixer Azorhizobium caulinodans ORS571.</title>
        <authorList>
            <person name="Lee KB."/>
            <person name="Backer P.D."/>
            <person name="Aono T."/>
            <person name="Liu CT."/>
            <person name="Suzuki S."/>
            <person name="Suzuki T."/>
            <person name="Kaneko T."/>
            <person name="Yamada M."/>
            <person name="Tabata S."/>
            <person name="Kupfer D.M."/>
            <person name="Najar F.Z."/>
            <person name="Wiley G.B."/>
            <person name="Roe B."/>
            <person name="Binnewies T.T."/>
            <person name="Ussery D.W."/>
            <person name="D'Haeze W."/>
            <person name="Herder J.D."/>
            <person name="Gevers D."/>
            <person name="Vereecke D."/>
            <person name="Holsters M."/>
            <person name="Oyaizu H."/>
        </authorList>
    </citation>
    <scope>NUCLEOTIDE SEQUENCE [LARGE SCALE GENOMIC DNA]</scope>
    <source>
        <strain evidence="2">ATCC 43989 / DSM 5975 / JCM 20966 / LMG 6465 / NBRC 14845 / NCIMB 13405 / ORS 571</strain>
    </source>
</reference>
<accession>A8IDC6</accession>
<reference evidence="1 2" key="4">
    <citation type="journal article" date="2009" name="Appl. Environ. Microbiol.">
        <title>Comparative genome-wide transcriptional profiling of Azorhizobium caulinodans ORS571 grown under free-living and symbiotic conditions.</title>
        <authorList>
            <person name="Tsukada S."/>
            <person name="Aono T."/>
            <person name="Akiba N."/>
            <person name="Lee KB."/>
            <person name="Liu CT."/>
            <person name="Toyazaki H."/>
            <person name="Oyaizu H."/>
        </authorList>
    </citation>
    <scope>NUCLEOTIDE SEQUENCE [LARGE SCALE GENOMIC DNA]</scope>
    <source>
        <strain evidence="2">ATCC 43989 / DSM 5975 / JCM 20966 / LMG 6465 / NBRC 14845 / NCIMB 13405 / ORS 571</strain>
    </source>
</reference>
<reference evidence="1 2" key="1">
    <citation type="journal article" date="2007" name="Appl. Environ. Microbiol.">
        <title>Rhizobial factors required for stem nodule maturation and maintenance in Sesbania rostrata-Azorhizobium caulinodans ORS571 symbiosis.</title>
        <authorList>
            <person name="Suzuki S."/>
            <person name="Aono T."/>
            <person name="Lee KB."/>
            <person name="Suzuki T."/>
            <person name="Liu CT."/>
            <person name="Miwa H."/>
            <person name="Wakao S."/>
            <person name="Iki T."/>
            <person name="Oyaizu H."/>
        </authorList>
    </citation>
    <scope>NUCLEOTIDE SEQUENCE [LARGE SCALE GENOMIC DNA]</scope>
    <source>
        <strain evidence="2">ATCC 43989 / DSM 5975 / JCM 20966 / LMG 6465 / NBRC 14845 / NCIMB 13405 / ORS 571</strain>
    </source>
</reference>
<dbReference type="GO" id="GO:0016740">
    <property type="term" value="F:transferase activity"/>
    <property type="evidence" value="ECO:0007669"/>
    <property type="project" value="UniProtKB-KW"/>
</dbReference>
<keyword evidence="1" id="KW-0808">Transferase</keyword>
<dbReference type="EMBL" id="AP009384">
    <property type="protein sequence ID" value="BAF88914.1"/>
    <property type="molecule type" value="Genomic_DNA"/>
</dbReference>
<evidence type="ECO:0000313" key="2">
    <source>
        <dbReference type="Proteomes" id="UP000000270"/>
    </source>
</evidence>
<dbReference type="Pfam" id="PF13692">
    <property type="entry name" value="Glyco_trans_1_4"/>
    <property type="match status" value="1"/>
</dbReference>
<dbReference type="KEGG" id="azc:AZC_2916"/>
<dbReference type="Proteomes" id="UP000000270">
    <property type="component" value="Chromosome"/>
</dbReference>
<reference evidence="2" key="2">
    <citation type="submission" date="2007-04" db="EMBL/GenBank/DDBJ databases">
        <title>Complete genome sequence of the nitrogen-fixing bacterium Azorhizobium caulinodans ORS571.</title>
        <authorList>
            <person name="Lee K.B."/>
            <person name="Backer P.D."/>
            <person name="Aono T."/>
            <person name="Liu C.T."/>
            <person name="Suzuki S."/>
            <person name="Suzuki T."/>
            <person name="Kaneko T."/>
            <person name="Yamada M."/>
            <person name="Tabata S."/>
            <person name="Kupfer D.M."/>
            <person name="Najar F.Z."/>
            <person name="Wiley G.B."/>
            <person name="Roe B."/>
            <person name="Binnewies T."/>
            <person name="Ussery D."/>
            <person name="Vereecke D."/>
            <person name="Gevers D."/>
            <person name="Holsters M."/>
            <person name="Oyaizu H."/>
        </authorList>
    </citation>
    <scope>NUCLEOTIDE SEQUENCE [LARGE SCALE GENOMIC DNA]</scope>
    <source>
        <strain evidence="2">ATCC 43989 / DSM 5975 / JCM 20966 / LMG 6465 / NBRC 14845 / NCIMB 13405 / ORS 571</strain>
    </source>
</reference>
<gene>
    <name evidence="1" type="ordered locus">AZC_2916</name>
</gene>
<organism evidence="1 2">
    <name type="scientific">Azorhizobium caulinodans (strain ATCC 43989 / DSM 5975 / JCM 20966 / LMG 6465 / NBRC 14845 / NCIMB 13405 / ORS 571)</name>
    <dbReference type="NCBI Taxonomy" id="438753"/>
    <lineage>
        <taxon>Bacteria</taxon>
        <taxon>Pseudomonadati</taxon>
        <taxon>Pseudomonadota</taxon>
        <taxon>Alphaproteobacteria</taxon>
        <taxon>Hyphomicrobiales</taxon>
        <taxon>Xanthobacteraceae</taxon>
        <taxon>Azorhizobium</taxon>
    </lineage>
</organism>
<sequence length="477" mass="51620">MSASITGMTGHDALSMVLRLRESGEDVVLFTDATRAGSRASVYDLADAPLLMSAGDLLIYHFNGPDEAAERILQRLKCEIVLRPHTLAQHEIDPKSSVRAARRQRETRAALARLRDRRVIEAWLPAGIILEEAERTLRMPCARVPQFIETDSLFRAQTESQASSALTEHWLNILIVSPLAADAGIEQALRTFSGFNRTSLAGAHLHIVGDAGGDDQYLRHLGGLAGGLQLAGSFTHHFDPLPGALASLYRGCDLFLATQGATPEAVTRALAFGLPVVALSSSTAADLAGEAAFLAGSPDKLANMAHTLVMDAFGMASAKRAALQRFNDHCESRHVAASLLTALSNTRHRLLEPIGEHADISGDWFGIPQAEELVRAAIQLAPDLRAHSLDGEDRRRDFIAWIISAECGRSEARPGLLDGPQFSAYAAHLPVPRAASHLGAEQRLKWFFDREVRSAFDLHSSASVAAYIEWSQEQAAA</sequence>
<dbReference type="eggNOG" id="COG0438">
    <property type="taxonomic scope" value="Bacteria"/>
</dbReference>
<reference evidence="1 2" key="6">
    <citation type="journal article" date="2011" name="Appl. Environ. Microbiol.">
        <title>Involvement of the azorhizobial chromosome partition gene (parA) in the onset of bacteroid differentiation during Sesbania rostrata stem nodule development.</title>
        <authorList>
            <person name="Liu CT."/>
            <person name="Lee KB."/>
            <person name="Wang YS."/>
            <person name="Peng MH."/>
            <person name="Lee KT."/>
            <person name="Suzuki S."/>
            <person name="Suzuki T."/>
            <person name="Oyaizu H."/>
        </authorList>
    </citation>
    <scope>NUCLEOTIDE SEQUENCE [LARGE SCALE GENOMIC DNA]</scope>
    <source>
        <strain evidence="2">ATCC 43989 / DSM 5975 / JCM 20966 / LMG 6465 / NBRC 14845 / NCIMB 13405 / ORS 571</strain>
    </source>
</reference>
<name>A8IDC6_AZOC5</name>
<dbReference type="AlphaFoldDB" id="A8IDC6"/>
<dbReference type="HOGENOM" id="CLU_571925_0_0_5"/>
<dbReference type="STRING" id="438753.AZC_2916"/>
<evidence type="ECO:0000313" key="1">
    <source>
        <dbReference type="EMBL" id="BAF88914.1"/>
    </source>
</evidence>